<dbReference type="PROSITE" id="PS50847">
    <property type="entry name" value="GRAM_POS_ANCHORING"/>
    <property type="match status" value="1"/>
</dbReference>
<feature type="chain" id="PRO_5039598386" evidence="7">
    <location>
        <begin position="22"/>
        <end position="223"/>
    </location>
</feature>
<feature type="transmembrane region" description="Helical" evidence="6">
    <location>
        <begin position="194"/>
        <end position="215"/>
    </location>
</feature>
<feature type="region of interest" description="Disordered" evidence="5">
    <location>
        <begin position="24"/>
        <end position="46"/>
    </location>
</feature>
<protein>
    <submittedName>
        <fullName evidence="9">Cell wall protein</fullName>
    </submittedName>
</protein>
<keyword evidence="3 7" id="KW-0732">Signal</keyword>
<dbReference type="NCBIfam" id="TIGR01167">
    <property type="entry name" value="LPXTG_anchor"/>
    <property type="match status" value="1"/>
</dbReference>
<evidence type="ECO:0000256" key="5">
    <source>
        <dbReference type="SAM" id="MobiDB-lite"/>
    </source>
</evidence>
<dbReference type="Proteomes" id="UP000233276">
    <property type="component" value="Chromosome"/>
</dbReference>
<accession>A0A2K9DN77</accession>
<dbReference type="EMBL" id="CP025299">
    <property type="protein sequence ID" value="AUG29808.1"/>
    <property type="molecule type" value="Genomic_DNA"/>
</dbReference>
<evidence type="ECO:0000259" key="8">
    <source>
        <dbReference type="PROSITE" id="PS50847"/>
    </source>
</evidence>
<reference evidence="9 10" key="1">
    <citation type="submission" date="2017-12" db="EMBL/GenBank/DDBJ databases">
        <title>Isolation and characterization of estrogens degradatiion strain Microbacterium hominis SJTG1.</title>
        <authorList>
            <person name="Xiong W."/>
            <person name="Yin C."/>
            <person name="Zheng D."/>
            <person name="Liang R."/>
        </authorList>
    </citation>
    <scope>NUCLEOTIDE SEQUENCE [LARGE SCALE GENOMIC DNA]</scope>
    <source>
        <strain evidence="9 10">SJTG1</strain>
    </source>
</reference>
<evidence type="ECO:0000256" key="2">
    <source>
        <dbReference type="ARBA" id="ARBA00022525"/>
    </source>
</evidence>
<feature type="compositionally biased region" description="Polar residues" evidence="5">
    <location>
        <begin position="35"/>
        <end position="46"/>
    </location>
</feature>
<evidence type="ECO:0000256" key="3">
    <source>
        <dbReference type="ARBA" id="ARBA00022729"/>
    </source>
</evidence>
<evidence type="ECO:0000256" key="1">
    <source>
        <dbReference type="ARBA" id="ARBA00022512"/>
    </source>
</evidence>
<keyword evidence="1" id="KW-0134">Cell wall</keyword>
<dbReference type="KEGG" id="mhos:CXR34_10360"/>
<feature type="signal peptide" evidence="7">
    <location>
        <begin position="1"/>
        <end position="21"/>
    </location>
</feature>
<evidence type="ECO:0000256" key="6">
    <source>
        <dbReference type="SAM" id="Phobius"/>
    </source>
</evidence>
<dbReference type="AlphaFoldDB" id="A0A2K9DN77"/>
<evidence type="ECO:0000313" key="9">
    <source>
        <dbReference type="EMBL" id="AUG29808.1"/>
    </source>
</evidence>
<dbReference type="InterPro" id="IPR019931">
    <property type="entry name" value="LPXTG_anchor"/>
</dbReference>
<name>A0A2K9DN77_9MICO</name>
<keyword evidence="2" id="KW-0964">Secreted</keyword>
<keyword evidence="6" id="KW-0472">Membrane</keyword>
<sequence length="223" mass="22438">MRKYALPVFLAVVLLSGGASAASAADTGDDYGPDTPSSPSLSGTTVSPSCDANVPWIDYSVVLNDPDGQATSHTARLVLTDGEQSTTIALGEIVDGTLSGRVLWPGASVDENGQGNGWPGWAFENGQWVASPGNFAWTRGDISATVEVNPSLRVALSYPPSTPACLTDPAGVATSGAVAAAGMSLPATGGDGAAVLPLTGLALALVVGGGALLYARRARRARD</sequence>
<evidence type="ECO:0000256" key="7">
    <source>
        <dbReference type="SAM" id="SignalP"/>
    </source>
</evidence>
<evidence type="ECO:0000313" key="10">
    <source>
        <dbReference type="Proteomes" id="UP000233276"/>
    </source>
</evidence>
<evidence type="ECO:0000256" key="4">
    <source>
        <dbReference type="ARBA" id="ARBA00023088"/>
    </source>
</evidence>
<keyword evidence="6" id="KW-1133">Transmembrane helix</keyword>
<dbReference type="RefSeq" id="WP_101306336.1">
    <property type="nucleotide sequence ID" value="NZ_CP025299.1"/>
</dbReference>
<proteinExistence type="predicted"/>
<keyword evidence="6" id="KW-0812">Transmembrane</keyword>
<keyword evidence="4" id="KW-0572">Peptidoglycan-anchor</keyword>
<feature type="domain" description="Gram-positive cocci surface proteins LPxTG" evidence="8">
    <location>
        <begin position="185"/>
        <end position="223"/>
    </location>
</feature>
<gene>
    <name evidence="9" type="ORF">CXR34_10360</name>
</gene>
<organism evidence="9 10">
    <name type="scientific">Microbacterium hominis</name>
    <dbReference type="NCBI Taxonomy" id="162426"/>
    <lineage>
        <taxon>Bacteria</taxon>
        <taxon>Bacillati</taxon>
        <taxon>Actinomycetota</taxon>
        <taxon>Actinomycetes</taxon>
        <taxon>Micrococcales</taxon>
        <taxon>Microbacteriaceae</taxon>
        <taxon>Microbacterium</taxon>
    </lineage>
</organism>